<reference evidence="2" key="1">
    <citation type="journal article" date="2020" name="Stud. Mycol.">
        <title>101 Dothideomycetes genomes: a test case for predicting lifestyles and emergence of pathogens.</title>
        <authorList>
            <person name="Haridas S."/>
            <person name="Albert R."/>
            <person name="Binder M."/>
            <person name="Bloem J."/>
            <person name="Labutti K."/>
            <person name="Salamov A."/>
            <person name="Andreopoulos B."/>
            <person name="Baker S."/>
            <person name="Barry K."/>
            <person name="Bills G."/>
            <person name="Bluhm B."/>
            <person name="Cannon C."/>
            <person name="Castanera R."/>
            <person name="Culley D."/>
            <person name="Daum C."/>
            <person name="Ezra D."/>
            <person name="Gonzalez J."/>
            <person name="Henrissat B."/>
            <person name="Kuo A."/>
            <person name="Liang C."/>
            <person name="Lipzen A."/>
            <person name="Lutzoni F."/>
            <person name="Magnuson J."/>
            <person name="Mondo S."/>
            <person name="Nolan M."/>
            <person name="Ohm R."/>
            <person name="Pangilinan J."/>
            <person name="Park H.-J."/>
            <person name="Ramirez L."/>
            <person name="Alfaro M."/>
            <person name="Sun H."/>
            <person name="Tritt A."/>
            <person name="Yoshinaga Y."/>
            <person name="Zwiers L.-H."/>
            <person name="Turgeon B."/>
            <person name="Goodwin S."/>
            <person name="Spatafora J."/>
            <person name="Crous P."/>
            <person name="Grigoriev I."/>
        </authorList>
    </citation>
    <scope>NUCLEOTIDE SEQUENCE</scope>
    <source>
        <strain evidence="2">CBS 121410</strain>
    </source>
</reference>
<evidence type="ECO:0000313" key="3">
    <source>
        <dbReference type="Proteomes" id="UP000799776"/>
    </source>
</evidence>
<feature type="non-terminal residue" evidence="2">
    <location>
        <position position="1"/>
    </location>
</feature>
<feature type="non-terminal residue" evidence="2">
    <location>
        <position position="148"/>
    </location>
</feature>
<dbReference type="Pfam" id="PF24808">
    <property type="entry name" value="DUF7707"/>
    <property type="match status" value="1"/>
</dbReference>
<organism evidence="2 3">
    <name type="scientific">Saccharata proteae CBS 121410</name>
    <dbReference type="NCBI Taxonomy" id="1314787"/>
    <lineage>
        <taxon>Eukaryota</taxon>
        <taxon>Fungi</taxon>
        <taxon>Dikarya</taxon>
        <taxon>Ascomycota</taxon>
        <taxon>Pezizomycotina</taxon>
        <taxon>Dothideomycetes</taxon>
        <taxon>Dothideomycetes incertae sedis</taxon>
        <taxon>Botryosphaeriales</taxon>
        <taxon>Saccharataceae</taxon>
        <taxon>Saccharata</taxon>
    </lineage>
</organism>
<comment type="caution">
    <text evidence="2">The sequence shown here is derived from an EMBL/GenBank/DDBJ whole genome shotgun (WGS) entry which is preliminary data.</text>
</comment>
<name>A0A9P4HXR3_9PEZI</name>
<dbReference type="EMBL" id="ML978717">
    <property type="protein sequence ID" value="KAF2088347.1"/>
    <property type="molecule type" value="Genomic_DNA"/>
</dbReference>
<gene>
    <name evidence="2" type="ORF">K490DRAFT_602</name>
</gene>
<dbReference type="AlphaFoldDB" id="A0A9P4HXR3"/>
<dbReference type="PANTHER" id="PTHR38118:SF2">
    <property type="entry name" value="CDP-ALCOHOL PHOSPHATIDYLTRANSFERASE PROTEIN"/>
    <property type="match status" value="1"/>
</dbReference>
<accession>A0A9P4HXR3</accession>
<dbReference type="PANTHER" id="PTHR38118">
    <property type="entry name" value="ANCHORED CELL WALL PROTEIN 11-RELATED"/>
    <property type="match status" value="1"/>
</dbReference>
<proteinExistence type="predicted"/>
<evidence type="ECO:0000259" key="1">
    <source>
        <dbReference type="Pfam" id="PF24808"/>
    </source>
</evidence>
<dbReference type="InterPro" id="IPR056124">
    <property type="entry name" value="DUF7707"/>
</dbReference>
<dbReference type="OrthoDB" id="2439692at2759"/>
<dbReference type="Proteomes" id="UP000799776">
    <property type="component" value="Unassembled WGS sequence"/>
</dbReference>
<feature type="domain" description="DUF7707" evidence="1">
    <location>
        <begin position="5"/>
        <end position="110"/>
    </location>
</feature>
<keyword evidence="3" id="KW-1185">Reference proteome</keyword>
<evidence type="ECO:0000313" key="2">
    <source>
        <dbReference type="EMBL" id="KAF2088347.1"/>
    </source>
</evidence>
<protein>
    <recommendedName>
        <fullName evidence="1">DUF7707 domain-containing protein</fullName>
    </recommendedName>
</protein>
<sequence length="148" mass="15165">TASQTIDPDTVPIADRDQWCLAQTTQCPLICLQTSANSATTVSNTCNPNTLAYSCVCANNLSPNVTQYSQTIPYFECTEYGNQCVANCSQGDNLCASACRTDNPCGAQSPVRVNTSTITTMSSTTSGGSAATGSAVYTGFGGGAAATT</sequence>